<dbReference type="InterPro" id="IPR028082">
    <property type="entry name" value="Peripla_BP_I"/>
</dbReference>
<dbReference type="EMBL" id="JBHTJZ010000011">
    <property type="protein sequence ID" value="MFD0959880.1"/>
    <property type="molecule type" value="Genomic_DNA"/>
</dbReference>
<dbReference type="CDD" id="cd06336">
    <property type="entry name" value="PBP1_ABC_ligand_binding-like"/>
    <property type="match status" value="1"/>
</dbReference>
<sequence>MKKKRLHISALVVVLAMLLSACGSGGGSTAGVKGNEILVGEVDPLTGPAAVYGAAQSKALKMAVDEINEAGGVTVGGKNYTFKLISYDDKGDANEAISASRKLIDRDGVKYILGWAVSGSTSGASKVLGQEDVLMLIGNAGETGIVTQGYKNIFRTRPPGGYTGGPAGGFVAEQGVKKLAVLGQLKDSIYKEYTENFKEKFMEGGGEVVAEESFSLSDRDMYTQLTKIIGQKPDAIFVPGSVEPAAFVFKQLRELNFQGEIYSFTGGTPEQFSTVLDIKQMEGIYDLRPLETTYEAMSEVGRKYVENFRAKYNETPVPSAVNAYDQMYVLKKAIETADSLEVPKLIEVIKEMSPPEEAALSYITVNDKMFDENGQAFTTNVAMQWKDGEWQLVKELEAAAEEYSAYLSELRQSQGK</sequence>
<evidence type="ECO:0000259" key="4">
    <source>
        <dbReference type="Pfam" id="PF13458"/>
    </source>
</evidence>
<keyword evidence="2 3" id="KW-0732">Signal</keyword>
<dbReference type="PROSITE" id="PS51257">
    <property type="entry name" value="PROKAR_LIPOPROTEIN"/>
    <property type="match status" value="1"/>
</dbReference>
<organism evidence="5 6">
    <name type="scientific">Paenibacillus chungangensis</name>
    <dbReference type="NCBI Taxonomy" id="696535"/>
    <lineage>
        <taxon>Bacteria</taxon>
        <taxon>Bacillati</taxon>
        <taxon>Bacillota</taxon>
        <taxon>Bacilli</taxon>
        <taxon>Bacillales</taxon>
        <taxon>Paenibacillaceae</taxon>
        <taxon>Paenibacillus</taxon>
    </lineage>
</organism>
<dbReference type="Proteomes" id="UP001596989">
    <property type="component" value="Unassembled WGS sequence"/>
</dbReference>
<evidence type="ECO:0000256" key="2">
    <source>
        <dbReference type="ARBA" id="ARBA00022729"/>
    </source>
</evidence>
<dbReference type="Gene3D" id="3.40.50.2300">
    <property type="match status" value="2"/>
</dbReference>
<dbReference type="PANTHER" id="PTHR30483:SF6">
    <property type="entry name" value="PERIPLASMIC BINDING PROTEIN OF ABC TRANSPORTER FOR NATURAL AMINO ACIDS"/>
    <property type="match status" value="1"/>
</dbReference>
<dbReference type="Pfam" id="PF13458">
    <property type="entry name" value="Peripla_BP_6"/>
    <property type="match status" value="1"/>
</dbReference>
<evidence type="ECO:0000313" key="6">
    <source>
        <dbReference type="Proteomes" id="UP001596989"/>
    </source>
</evidence>
<keyword evidence="6" id="KW-1185">Reference proteome</keyword>
<dbReference type="SUPFAM" id="SSF53822">
    <property type="entry name" value="Periplasmic binding protein-like I"/>
    <property type="match status" value="1"/>
</dbReference>
<comment type="similarity">
    <text evidence="1">Belongs to the leucine-binding protein family.</text>
</comment>
<evidence type="ECO:0000313" key="5">
    <source>
        <dbReference type="EMBL" id="MFD0959880.1"/>
    </source>
</evidence>
<comment type="caution">
    <text evidence="5">The sequence shown here is derived from an EMBL/GenBank/DDBJ whole genome shotgun (WGS) entry which is preliminary data.</text>
</comment>
<feature type="signal peptide" evidence="3">
    <location>
        <begin position="1"/>
        <end position="25"/>
    </location>
</feature>
<feature type="domain" description="Leucine-binding protein" evidence="4">
    <location>
        <begin position="37"/>
        <end position="388"/>
    </location>
</feature>
<dbReference type="PANTHER" id="PTHR30483">
    <property type="entry name" value="LEUCINE-SPECIFIC-BINDING PROTEIN"/>
    <property type="match status" value="1"/>
</dbReference>
<gene>
    <name evidence="5" type="ORF">ACFQ2I_10800</name>
</gene>
<reference evidence="6" key="1">
    <citation type="journal article" date="2019" name="Int. J. Syst. Evol. Microbiol.">
        <title>The Global Catalogue of Microorganisms (GCM) 10K type strain sequencing project: providing services to taxonomists for standard genome sequencing and annotation.</title>
        <authorList>
            <consortium name="The Broad Institute Genomics Platform"/>
            <consortium name="The Broad Institute Genome Sequencing Center for Infectious Disease"/>
            <person name="Wu L."/>
            <person name="Ma J."/>
        </authorList>
    </citation>
    <scope>NUCLEOTIDE SEQUENCE [LARGE SCALE GENOMIC DNA]</scope>
    <source>
        <strain evidence="6">CCUG 59129</strain>
    </source>
</reference>
<feature type="chain" id="PRO_5047383344" evidence="3">
    <location>
        <begin position="26"/>
        <end position="416"/>
    </location>
</feature>
<accession>A0ABW3HQX6</accession>
<dbReference type="InterPro" id="IPR028081">
    <property type="entry name" value="Leu-bd"/>
</dbReference>
<evidence type="ECO:0000256" key="1">
    <source>
        <dbReference type="ARBA" id="ARBA00010062"/>
    </source>
</evidence>
<protein>
    <submittedName>
        <fullName evidence="5">ABC transporter substrate-binding protein</fullName>
    </submittedName>
</protein>
<dbReference type="InterPro" id="IPR051010">
    <property type="entry name" value="BCAA_transport"/>
</dbReference>
<proteinExistence type="inferred from homology"/>
<name>A0ABW3HQX6_9BACL</name>
<evidence type="ECO:0000256" key="3">
    <source>
        <dbReference type="SAM" id="SignalP"/>
    </source>
</evidence>
<dbReference type="RefSeq" id="WP_377564167.1">
    <property type="nucleotide sequence ID" value="NZ_JBHTJZ010000011.1"/>
</dbReference>